<feature type="compositionally biased region" description="Acidic residues" evidence="1">
    <location>
        <begin position="87"/>
        <end position="98"/>
    </location>
</feature>
<keyword evidence="3" id="KW-1185">Reference proteome</keyword>
<dbReference type="AlphaFoldDB" id="A0A9P3FZA4"/>
<feature type="compositionally biased region" description="Basic and acidic residues" evidence="1">
    <location>
        <begin position="521"/>
        <end position="530"/>
    </location>
</feature>
<feature type="compositionally biased region" description="Pro residues" evidence="1">
    <location>
        <begin position="617"/>
        <end position="626"/>
    </location>
</feature>
<feature type="region of interest" description="Disordered" evidence="1">
    <location>
        <begin position="491"/>
        <end position="660"/>
    </location>
</feature>
<reference evidence="2 3" key="1">
    <citation type="submission" date="2021-08" db="EMBL/GenBank/DDBJ databases">
        <title>Draft Genome Sequence of Phanerochaete sordida strain YK-624.</title>
        <authorList>
            <person name="Mori T."/>
            <person name="Dohra H."/>
            <person name="Suzuki T."/>
            <person name="Kawagishi H."/>
            <person name="Hirai H."/>
        </authorList>
    </citation>
    <scope>NUCLEOTIDE SEQUENCE [LARGE SCALE GENOMIC DNA]</scope>
    <source>
        <strain evidence="2 3">YK-624</strain>
    </source>
</reference>
<dbReference type="Proteomes" id="UP000703269">
    <property type="component" value="Unassembled WGS sequence"/>
</dbReference>
<evidence type="ECO:0000313" key="2">
    <source>
        <dbReference type="EMBL" id="GJE85998.1"/>
    </source>
</evidence>
<feature type="compositionally biased region" description="Polar residues" evidence="1">
    <location>
        <begin position="207"/>
        <end position="222"/>
    </location>
</feature>
<evidence type="ECO:0000256" key="1">
    <source>
        <dbReference type="SAM" id="MobiDB-lite"/>
    </source>
</evidence>
<feature type="compositionally biased region" description="Polar residues" evidence="1">
    <location>
        <begin position="457"/>
        <end position="476"/>
    </location>
</feature>
<dbReference type="EMBL" id="BPQB01000003">
    <property type="protein sequence ID" value="GJE85998.1"/>
    <property type="molecule type" value="Genomic_DNA"/>
</dbReference>
<accession>A0A9P3FZA4</accession>
<feature type="compositionally biased region" description="Low complexity" evidence="1">
    <location>
        <begin position="541"/>
        <end position="559"/>
    </location>
</feature>
<proteinExistence type="predicted"/>
<protein>
    <recommendedName>
        <fullName evidence="4">SAP domain-containing protein</fullName>
    </recommendedName>
</protein>
<sequence>MAALPDRKTLESMRRADLQKLCKDRGLRANMKSEALIDLLIETSKPEYPPPAHKRSSSMRIVSRSRPGTSTGIRNRVGSMIIHDTPETQDEPMDEDLPDSQNPEAGPVAQNGAAALPVQQAVGYPSGPTTRTRKAVESHRKIGLGRPRALQGGSLRAGARNTSSNIPKRTRGGSKNIPPSQLPIREESEEQTPQAGPSGTKHDAPTVRSSPLTEVPSRSSGENVIKSREHSAVLIQPPQVQIAEMQAELKRLASKVADVDGLRHAVNDLRAEVAALRSQSMVDELEAQVRTLQEEIATLRGTPLAGPSGTSIPSSGSQPLPSTSTSIPGPSDENETPSYLGKRARALEDGDRVAGVIEAGQEAGMSAEVLQTQVIRPPRKRGKLAEKEPSPETLARRRNPEAMEEVDEAELPPRIPHIPRGPAFTVFSGPEEPPEQTPSNSQSGSQTRTPAYGATPSVPTSTANAAENQAPSTGNNAFAFNFATSIFQQPETSTPAVAAAAPMPMPALEAPTSPTPAYVERNGRRERNDPFHPLGPPRRPPSQASRPASRAAAAPSTSSDAQRSGEATVSPAALQRAPPLPSLPEEPRSTAEGQTAHPPAPAPPTGRGAGSSSSRSTPPPSLPGAPWPATLLPAGPLRTGGSTARALGLAPLPCAPETPAMPVRRTLYGTERDMDTRFGDFGLEGVASMGFWSAAPGAL</sequence>
<evidence type="ECO:0000313" key="3">
    <source>
        <dbReference type="Proteomes" id="UP000703269"/>
    </source>
</evidence>
<dbReference type="OrthoDB" id="3258416at2759"/>
<organism evidence="2 3">
    <name type="scientific">Phanerochaete sordida</name>
    <dbReference type="NCBI Taxonomy" id="48140"/>
    <lineage>
        <taxon>Eukaryota</taxon>
        <taxon>Fungi</taxon>
        <taxon>Dikarya</taxon>
        <taxon>Basidiomycota</taxon>
        <taxon>Agaricomycotina</taxon>
        <taxon>Agaricomycetes</taxon>
        <taxon>Polyporales</taxon>
        <taxon>Phanerochaetaceae</taxon>
        <taxon>Phanerochaete</taxon>
    </lineage>
</organism>
<feature type="region of interest" description="Disordered" evidence="1">
    <location>
        <begin position="298"/>
        <end position="476"/>
    </location>
</feature>
<gene>
    <name evidence="2" type="ORF">PsYK624_020780</name>
</gene>
<evidence type="ECO:0008006" key="4">
    <source>
        <dbReference type="Google" id="ProtNLM"/>
    </source>
</evidence>
<feature type="compositionally biased region" description="Polar residues" evidence="1">
    <location>
        <begin position="437"/>
        <end position="449"/>
    </location>
</feature>
<feature type="compositionally biased region" description="Low complexity" evidence="1">
    <location>
        <begin position="306"/>
        <end position="319"/>
    </location>
</feature>
<comment type="caution">
    <text evidence="2">The sequence shown here is derived from an EMBL/GenBank/DDBJ whole genome shotgun (WGS) entry which is preliminary data.</text>
</comment>
<feature type="region of interest" description="Disordered" evidence="1">
    <location>
        <begin position="45"/>
        <end position="231"/>
    </location>
</feature>
<feature type="compositionally biased region" description="Low complexity" evidence="1">
    <location>
        <begin position="495"/>
        <end position="511"/>
    </location>
</feature>
<feature type="compositionally biased region" description="Basic and acidic residues" evidence="1">
    <location>
        <begin position="383"/>
        <end position="401"/>
    </location>
</feature>
<name>A0A9P3FZA4_9APHY</name>